<dbReference type="SUPFAM" id="SSF51735">
    <property type="entry name" value="NAD(P)-binding Rossmann-fold domains"/>
    <property type="match status" value="1"/>
</dbReference>
<feature type="domain" description="XdhC Rossmann" evidence="2">
    <location>
        <begin position="114"/>
        <end position="266"/>
    </location>
</feature>
<dbReference type="InterPro" id="IPR003777">
    <property type="entry name" value="XdhC_CoxI"/>
</dbReference>
<protein>
    <submittedName>
        <fullName evidence="3">Xanthine dehydrogenase accessory protein XdhC</fullName>
    </submittedName>
</protein>
<dbReference type="InterPro" id="IPR036291">
    <property type="entry name" value="NAD(P)-bd_dom_sf"/>
</dbReference>
<name>A0A3D4T1X1_9CORY</name>
<organism evidence="3 4">
    <name type="scientific">Corynebacterium nuruki</name>
    <dbReference type="NCBI Taxonomy" id="1032851"/>
    <lineage>
        <taxon>Bacteria</taxon>
        <taxon>Bacillati</taxon>
        <taxon>Actinomycetota</taxon>
        <taxon>Actinomycetes</taxon>
        <taxon>Mycobacteriales</taxon>
        <taxon>Corynebacteriaceae</taxon>
        <taxon>Corynebacterium</taxon>
    </lineage>
</organism>
<evidence type="ECO:0000313" key="4">
    <source>
        <dbReference type="Proteomes" id="UP000261739"/>
    </source>
</evidence>
<dbReference type="EMBL" id="DQID01000281">
    <property type="protein sequence ID" value="HCT15277.1"/>
    <property type="molecule type" value="Genomic_DNA"/>
</dbReference>
<dbReference type="STRING" id="863239.GCA_000213935_00775"/>
<dbReference type="AlphaFoldDB" id="A0A3D4T1X1"/>
<dbReference type="NCBIfam" id="TIGR02964">
    <property type="entry name" value="xanthine_xdhC"/>
    <property type="match status" value="1"/>
</dbReference>
<dbReference type="InterPro" id="IPR014308">
    <property type="entry name" value="Xanthine_DH_XdhC"/>
</dbReference>
<proteinExistence type="predicted"/>
<evidence type="ECO:0000313" key="3">
    <source>
        <dbReference type="EMBL" id="HCT15277.1"/>
    </source>
</evidence>
<dbReference type="Gene3D" id="3.40.50.720">
    <property type="entry name" value="NAD(P)-binding Rossmann-like Domain"/>
    <property type="match status" value="1"/>
</dbReference>
<dbReference type="PANTHER" id="PTHR30388">
    <property type="entry name" value="ALDEHYDE OXIDOREDUCTASE MOLYBDENUM COFACTOR ASSEMBLY PROTEIN"/>
    <property type="match status" value="1"/>
</dbReference>
<dbReference type="Pfam" id="PF02625">
    <property type="entry name" value="XdhC_CoxI"/>
    <property type="match status" value="1"/>
</dbReference>
<gene>
    <name evidence="3" type="primary">xdhC</name>
    <name evidence="3" type="ORF">DIW82_10975</name>
</gene>
<dbReference type="InterPro" id="IPR052698">
    <property type="entry name" value="MoCofactor_Util/Proc"/>
</dbReference>
<dbReference type="RefSeq" id="WP_010121613.1">
    <property type="nucleotide sequence ID" value="NZ_DAITTW010000051.1"/>
</dbReference>
<accession>A0A3D4T1X1</accession>
<comment type="caution">
    <text evidence="3">The sequence shown here is derived from an EMBL/GenBank/DDBJ whole genome shotgun (WGS) entry which is preliminary data.</text>
</comment>
<evidence type="ECO:0000259" key="2">
    <source>
        <dbReference type="Pfam" id="PF13478"/>
    </source>
</evidence>
<sequence>MSWLSDAAALRATRTPAVLVTLVARRGHAPREAGAKMLVTADGLSGSVGGGNLEAGAVDRAREMLAGIPAAGGTTGPEFLDFALNDRVPYEHGRQCCGGEVTVLLEHLPVVPAVAVFGCGHVGLELARILSRQDAELWFCDSRPDQVDALRTEVAGSPATVHTTHSMLPEEVVDDLPAGTHVLVMTHDHGEDLHLCQALLARIRDAGDLGSVGLIGSSAKWARFRGKLADAGFSAEEIGGIRCPVGLPDLGGRHPATIAVSVAAELLQRW</sequence>
<feature type="domain" description="XdhC- CoxI" evidence="1">
    <location>
        <begin position="11"/>
        <end position="67"/>
    </location>
</feature>
<reference evidence="3 4" key="1">
    <citation type="journal article" date="2018" name="Nat. Biotechnol.">
        <title>A standardized bacterial taxonomy based on genome phylogeny substantially revises the tree of life.</title>
        <authorList>
            <person name="Parks D.H."/>
            <person name="Chuvochina M."/>
            <person name="Waite D.W."/>
            <person name="Rinke C."/>
            <person name="Skarshewski A."/>
            <person name="Chaumeil P.A."/>
            <person name="Hugenholtz P."/>
        </authorList>
    </citation>
    <scope>NUCLEOTIDE SEQUENCE [LARGE SCALE GENOMIC DNA]</scope>
    <source>
        <strain evidence="3">UBA11247</strain>
    </source>
</reference>
<evidence type="ECO:0000259" key="1">
    <source>
        <dbReference type="Pfam" id="PF02625"/>
    </source>
</evidence>
<dbReference type="InterPro" id="IPR027051">
    <property type="entry name" value="XdhC_Rossmann_dom"/>
</dbReference>
<dbReference type="PANTHER" id="PTHR30388:SF6">
    <property type="entry name" value="XANTHINE DEHYDROGENASE SUBUNIT A-RELATED"/>
    <property type="match status" value="1"/>
</dbReference>
<dbReference type="Proteomes" id="UP000261739">
    <property type="component" value="Unassembled WGS sequence"/>
</dbReference>
<dbReference type="Pfam" id="PF13478">
    <property type="entry name" value="XdhC_C"/>
    <property type="match status" value="1"/>
</dbReference>